<sequence>MGVGEALIRYTDVEIHQQELCVLNDVNLELHKGEFVYLVGKVGSGKTSLLKTFYGELDIASGEAEVLGYDMLHIKRKHIPQLRRKLGIVFQDFQLLTDRTVYDNLEFVLRATGWKSKGEIKDKIEEVLNLVGMSNKGYKLPNELSGGEQQRIVIARAVLNSPEIILADEPTGNLDSETGHAIAELLHGISEAGALVVMTTHNLQLLREFPGKVYRCADHLMTDVTAEYAPAITHD</sequence>
<dbReference type="GO" id="GO:0005524">
    <property type="term" value="F:ATP binding"/>
    <property type="evidence" value="ECO:0007669"/>
    <property type="project" value="UniProtKB-KW"/>
</dbReference>
<accession>A0A174M875</accession>
<gene>
    <name evidence="4" type="primary">ftsE</name>
    <name evidence="5" type="ORF">B5G17_13740</name>
    <name evidence="4" type="ORF">ERS417307_03454</name>
</gene>
<dbReference type="InterPro" id="IPR003439">
    <property type="entry name" value="ABC_transporter-like_ATP-bd"/>
</dbReference>
<reference evidence="5" key="3">
    <citation type="journal article" date="2018" name="BMC Genomics">
        <title>Whole genome sequencing and function prediction of 133 gut anaerobes isolated from chicken caecum in pure cultures.</title>
        <authorList>
            <person name="Medvecky M."/>
            <person name="Cejkova D."/>
            <person name="Polansky O."/>
            <person name="Karasova D."/>
            <person name="Kubasova T."/>
            <person name="Cizek A."/>
            <person name="Rychlik I."/>
        </authorList>
    </citation>
    <scope>NUCLEOTIDE SEQUENCE</scope>
    <source>
        <strain evidence="5">An67</strain>
    </source>
</reference>
<dbReference type="EMBL" id="CYZF01000011">
    <property type="protein sequence ID" value="CUP31356.1"/>
    <property type="molecule type" value="Genomic_DNA"/>
</dbReference>
<feature type="domain" description="ABC transporter" evidence="3">
    <location>
        <begin position="8"/>
        <end position="233"/>
    </location>
</feature>
<dbReference type="Pfam" id="PF00005">
    <property type="entry name" value="ABC_tran"/>
    <property type="match status" value="1"/>
</dbReference>
<evidence type="ECO:0000313" key="7">
    <source>
        <dbReference type="Proteomes" id="UP000196329"/>
    </source>
</evidence>
<evidence type="ECO:0000313" key="4">
    <source>
        <dbReference type="EMBL" id="CUP31356.1"/>
    </source>
</evidence>
<evidence type="ECO:0000313" key="5">
    <source>
        <dbReference type="EMBL" id="OUN53416.1"/>
    </source>
</evidence>
<dbReference type="GO" id="GO:0005886">
    <property type="term" value="C:plasma membrane"/>
    <property type="evidence" value="ECO:0007669"/>
    <property type="project" value="TreeGrafter"/>
</dbReference>
<evidence type="ECO:0000313" key="6">
    <source>
        <dbReference type="Proteomes" id="UP000095419"/>
    </source>
</evidence>
<dbReference type="PROSITE" id="PS50893">
    <property type="entry name" value="ABC_TRANSPORTER_2"/>
    <property type="match status" value="1"/>
</dbReference>
<keyword evidence="2 5" id="KW-0067">ATP-binding</keyword>
<proteinExistence type="predicted"/>
<organism evidence="4 6">
    <name type="scientific">Bacteroides uniformis</name>
    <dbReference type="NCBI Taxonomy" id="820"/>
    <lineage>
        <taxon>Bacteria</taxon>
        <taxon>Pseudomonadati</taxon>
        <taxon>Bacteroidota</taxon>
        <taxon>Bacteroidia</taxon>
        <taxon>Bacteroidales</taxon>
        <taxon>Bacteroidaceae</taxon>
        <taxon>Bacteroides</taxon>
    </lineage>
</organism>
<dbReference type="SMART" id="SM00382">
    <property type="entry name" value="AAA"/>
    <property type="match status" value="1"/>
</dbReference>
<reference evidence="7" key="2">
    <citation type="submission" date="2017-04" db="EMBL/GenBank/DDBJ databases">
        <title>Function of individual gut microbiota members based on whole genome sequencing of pure cultures obtained from chicken caecum.</title>
        <authorList>
            <person name="Medvecky M."/>
            <person name="Cejkova D."/>
            <person name="Polansky O."/>
            <person name="Karasova D."/>
            <person name="Kubasova T."/>
            <person name="Cizek A."/>
            <person name="Rychlik I."/>
        </authorList>
    </citation>
    <scope>NUCLEOTIDE SEQUENCE [LARGE SCALE GENOMIC DNA]</scope>
    <source>
        <strain evidence="7">An67</strain>
    </source>
</reference>
<dbReference type="InterPro" id="IPR003593">
    <property type="entry name" value="AAA+_ATPase"/>
</dbReference>
<dbReference type="GO" id="GO:0022857">
    <property type="term" value="F:transmembrane transporter activity"/>
    <property type="evidence" value="ECO:0007669"/>
    <property type="project" value="TreeGrafter"/>
</dbReference>
<keyword evidence="1" id="KW-0547">Nucleotide-binding</keyword>
<dbReference type="SUPFAM" id="SSF52540">
    <property type="entry name" value="P-loop containing nucleoside triphosphate hydrolases"/>
    <property type="match status" value="1"/>
</dbReference>
<dbReference type="PROSITE" id="PS00211">
    <property type="entry name" value="ABC_TRANSPORTER_1"/>
    <property type="match status" value="1"/>
</dbReference>
<dbReference type="InterPro" id="IPR017871">
    <property type="entry name" value="ABC_transporter-like_CS"/>
</dbReference>
<dbReference type="PANTHER" id="PTHR24220">
    <property type="entry name" value="IMPORT ATP-BINDING PROTEIN"/>
    <property type="match status" value="1"/>
</dbReference>
<dbReference type="Proteomes" id="UP000095419">
    <property type="component" value="Unassembled WGS sequence"/>
</dbReference>
<evidence type="ECO:0000259" key="3">
    <source>
        <dbReference type="PROSITE" id="PS50893"/>
    </source>
</evidence>
<evidence type="ECO:0000256" key="1">
    <source>
        <dbReference type="ARBA" id="ARBA00022741"/>
    </source>
</evidence>
<evidence type="ECO:0000256" key="2">
    <source>
        <dbReference type="ARBA" id="ARBA00022840"/>
    </source>
</evidence>
<dbReference type="GO" id="GO:0016887">
    <property type="term" value="F:ATP hydrolysis activity"/>
    <property type="evidence" value="ECO:0007669"/>
    <property type="project" value="InterPro"/>
</dbReference>
<dbReference type="Proteomes" id="UP000196329">
    <property type="component" value="Unassembled WGS sequence"/>
</dbReference>
<protein>
    <submittedName>
        <fullName evidence="4">ABC transporter related protein</fullName>
    </submittedName>
    <submittedName>
        <fullName evidence="5">Phosphonate ABC transporter ATP-binding protein</fullName>
    </submittedName>
</protein>
<dbReference type="PANTHER" id="PTHR24220:SF470">
    <property type="entry name" value="CELL DIVISION ATP-BINDING PROTEIN FTSE"/>
    <property type="match status" value="1"/>
</dbReference>
<dbReference type="RefSeq" id="WP_009038210.1">
    <property type="nucleotide sequence ID" value="NZ_CABKOQ010000013.1"/>
</dbReference>
<dbReference type="AlphaFoldDB" id="A0A174M875"/>
<name>A0A174M875_BACUN</name>
<reference evidence="4 6" key="1">
    <citation type="submission" date="2015-09" db="EMBL/GenBank/DDBJ databases">
        <authorList>
            <consortium name="Pathogen Informatics"/>
        </authorList>
    </citation>
    <scope>NUCLEOTIDE SEQUENCE [LARGE SCALE GENOMIC DNA]</scope>
    <source>
        <strain evidence="4 6">2789STDY5608791</strain>
    </source>
</reference>
<dbReference type="InterPro" id="IPR015854">
    <property type="entry name" value="ABC_transpr_LolD-like"/>
</dbReference>
<dbReference type="InterPro" id="IPR027417">
    <property type="entry name" value="P-loop_NTPase"/>
</dbReference>
<dbReference type="Gene3D" id="3.40.50.300">
    <property type="entry name" value="P-loop containing nucleotide triphosphate hydrolases"/>
    <property type="match status" value="1"/>
</dbReference>
<dbReference type="EMBL" id="NFHS01000007">
    <property type="protein sequence ID" value="OUN53416.1"/>
    <property type="molecule type" value="Genomic_DNA"/>
</dbReference>